<sequence length="127" mass="14664">MPWSAIYFESGRTAIVEGWSSSPLARENWSRKISIECRTSSGAQPCEKSCGRLVIHCRIPTLAAKSPRDENKPPRDLITARGFEDLKNHPGNWNLECQEKNIWFKWSHTSRISIQSRWRLLVNLRQG</sequence>
<dbReference type="AlphaFoldDB" id="B6U365"/>
<accession>B6U365</accession>
<proteinExistence type="evidence at transcript level"/>
<dbReference type="EMBL" id="EU971680">
    <property type="protein sequence ID" value="ACG43798.1"/>
    <property type="molecule type" value="mRNA"/>
</dbReference>
<organism evidence="1">
    <name type="scientific">Zea mays</name>
    <name type="common">Maize</name>
    <dbReference type="NCBI Taxonomy" id="4577"/>
    <lineage>
        <taxon>Eukaryota</taxon>
        <taxon>Viridiplantae</taxon>
        <taxon>Streptophyta</taxon>
        <taxon>Embryophyta</taxon>
        <taxon>Tracheophyta</taxon>
        <taxon>Spermatophyta</taxon>
        <taxon>Magnoliopsida</taxon>
        <taxon>Liliopsida</taxon>
        <taxon>Poales</taxon>
        <taxon>Poaceae</taxon>
        <taxon>PACMAD clade</taxon>
        <taxon>Panicoideae</taxon>
        <taxon>Andropogonodae</taxon>
        <taxon>Andropogoneae</taxon>
        <taxon>Tripsacinae</taxon>
        <taxon>Zea</taxon>
    </lineage>
</organism>
<evidence type="ECO:0000313" key="1">
    <source>
        <dbReference type="EMBL" id="ACG43798.1"/>
    </source>
</evidence>
<name>B6U365_MAIZE</name>
<reference evidence="1" key="1">
    <citation type="journal article" date="2009" name="Plant Mol. Biol.">
        <title>Insights into corn genes derived from large-scale cDNA sequencing.</title>
        <authorList>
            <person name="Alexandrov N.N."/>
            <person name="Brover V.V."/>
            <person name="Freidin S."/>
            <person name="Troukhan M.E."/>
            <person name="Tatarinova T.V."/>
            <person name="Zhang H."/>
            <person name="Swaller T.J."/>
            <person name="Lu Y.P."/>
            <person name="Bouck J."/>
            <person name="Flavell R.B."/>
            <person name="Feldmann K.A."/>
        </authorList>
    </citation>
    <scope>NUCLEOTIDE SEQUENCE</scope>
</reference>
<protein>
    <submittedName>
        <fullName evidence="1">Uncharacterized protein</fullName>
    </submittedName>
</protein>